<dbReference type="SUPFAM" id="SSF52047">
    <property type="entry name" value="RNI-like"/>
    <property type="match status" value="1"/>
</dbReference>
<reference evidence="1" key="1">
    <citation type="journal article" date="2020" name="Nature">
        <title>Giant virus diversity and host interactions through global metagenomics.</title>
        <authorList>
            <person name="Schulz F."/>
            <person name="Roux S."/>
            <person name="Paez-Espino D."/>
            <person name="Jungbluth S."/>
            <person name="Walsh D.A."/>
            <person name="Denef V.J."/>
            <person name="McMahon K.D."/>
            <person name="Konstantinidis K.T."/>
            <person name="Eloe-Fadrosh E.A."/>
            <person name="Kyrpides N.C."/>
            <person name="Woyke T."/>
        </authorList>
    </citation>
    <scope>NUCLEOTIDE SEQUENCE</scope>
    <source>
        <strain evidence="1">GVMAG-S-1014582-52</strain>
    </source>
</reference>
<dbReference type="EMBL" id="MN740556">
    <property type="protein sequence ID" value="QHU33369.1"/>
    <property type="molecule type" value="Genomic_DNA"/>
</dbReference>
<organism evidence="1">
    <name type="scientific">viral metagenome</name>
    <dbReference type="NCBI Taxonomy" id="1070528"/>
    <lineage>
        <taxon>unclassified sequences</taxon>
        <taxon>metagenomes</taxon>
        <taxon>organismal metagenomes</taxon>
    </lineage>
</organism>
<dbReference type="Gene3D" id="3.80.10.10">
    <property type="entry name" value="Ribonuclease Inhibitor"/>
    <property type="match status" value="1"/>
</dbReference>
<dbReference type="Pfam" id="PF13516">
    <property type="entry name" value="LRR_6"/>
    <property type="match status" value="1"/>
</dbReference>
<dbReference type="InterPro" id="IPR001611">
    <property type="entry name" value="Leu-rich_rpt"/>
</dbReference>
<sequence length="61" mass="7077">MKYDFNNSDVTDKDIKLLRNCHTLNLSHCKKITDESVKFFGNCHTLDLSGCYFITNESVKM</sequence>
<protein>
    <recommendedName>
        <fullName evidence="2">Leucine-rich repeat protein</fullName>
    </recommendedName>
</protein>
<evidence type="ECO:0000313" key="1">
    <source>
        <dbReference type="EMBL" id="QHU33369.1"/>
    </source>
</evidence>
<proteinExistence type="predicted"/>
<dbReference type="InterPro" id="IPR032675">
    <property type="entry name" value="LRR_dom_sf"/>
</dbReference>
<evidence type="ECO:0008006" key="2">
    <source>
        <dbReference type="Google" id="ProtNLM"/>
    </source>
</evidence>
<name>A0A6C0LRJ2_9ZZZZ</name>
<dbReference type="AlphaFoldDB" id="A0A6C0LRJ2"/>
<accession>A0A6C0LRJ2</accession>